<evidence type="ECO:0000256" key="9">
    <source>
        <dbReference type="ARBA" id="ARBA00023264"/>
    </source>
</evidence>
<dbReference type="GO" id="GO:0005739">
    <property type="term" value="C:mitochondrion"/>
    <property type="evidence" value="ECO:0007669"/>
    <property type="project" value="TreeGrafter"/>
</dbReference>
<keyword evidence="8" id="KW-0456">Lyase</keyword>
<dbReference type="InParanoid" id="A0A078A5Y6"/>
<accession>A0A078A5Y6</accession>
<evidence type="ECO:0000256" key="2">
    <source>
        <dbReference type="ARBA" id="ARBA00005189"/>
    </source>
</evidence>
<keyword evidence="4" id="KW-0444">Lipid biosynthesis</keyword>
<proteinExistence type="predicted"/>
<evidence type="ECO:0000256" key="5">
    <source>
        <dbReference type="ARBA" id="ARBA00022793"/>
    </source>
</evidence>
<dbReference type="InterPro" id="IPR033177">
    <property type="entry name" value="PSD-B"/>
</dbReference>
<evidence type="ECO:0000256" key="6">
    <source>
        <dbReference type="ARBA" id="ARBA00023098"/>
    </source>
</evidence>
<keyword evidence="9" id="KW-1208">Phospholipid metabolism</keyword>
<keyword evidence="7" id="KW-0594">Phospholipid biosynthesis</keyword>
<keyword evidence="6" id="KW-0443">Lipid metabolism</keyword>
<evidence type="ECO:0000256" key="10">
    <source>
        <dbReference type="ARBA" id="ARBA00023317"/>
    </source>
</evidence>
<evidence type="ECO:0000256" key="4">
    <source>
        <dbReference type="ARBA" id="ARBA00022516"/>
    </source>
</evidence>
<dbReference type="EC" id="4.1.1.65" evidence="3"/>
<sequence>MSQFTAYLTNCPLPPYLRMYIYKAFGLIYGVKFDEIKIQDINKFRTFNQFFTRELKDGVRPIENEFNHKTLCSPCDGKVLSFGQIDTMTSTMDCIKGHTYRLDEFLFGVKSPESVDPKNKTPSVVDSLIEGAKARGNQIMYCIIYLAPGDYHRYHSPANFIANYRRHIAGYLEPVRPDYLQFSKDVIKNNERVNILGEWTHGLFALSFIGALNVGSIIVNFDDTLKSNIRSPEIPYYIDRNYQTLMQSSNIMKFPVRNKLITQEGDQITEKVQDDDLFSISKYLQEFDIKDVVDISKKETTFKYEISKEQQFKYNVMNGFKDEEQLGKMANNINEQEKQELLSKLENPDVEELSRVQRYTITNAGVILKKGEEIGMFEMGSTVGMIFECPKDYVLNLKEGQKVVLGQEILSQQVPPQL</sequence>
<organism evidence="12 13">
    <name type="scientific">Stylonychia lemnae</name>
    <name type="common">Ciliate</name>
    <dbReference type="NCBI Taxonomy" id="5949"/>
    <lineage>
        <taxon>Eukaryota</taxon>
        <taxon>Sar</taxon>
        <taxon>Alveolata</taxon>
        <taxon>Ciliophora</taxon>
        <taxon>Intramacronucleata</taxon>
        <taxon>Spirotrichea</taxon>
        <taxon>Stichotrichia</taxon>
        <taxon>Sporadotrichida</taxon>
        <taxon>Oxytrichidae</taxon>
        <taxon>Stylonychinae</taxon>
        <taxon>Stylonychia</taxon>
    </lineage>
</organism>
<comment type="pathway">
    <text evidence="11">Phospholipid metabolism; phosphatidylethanolamine biosynthesis.</text>
</comment>
<keyword evidence="13" id="KW-1185">Reference proteome</keyword>
<dbReference type="PANTHER" id="PTHR10067:SF6">
    <property type="entry name" value="PHOSPHATIDYLSERINE DECARBOXYLASE PROENZYME, MITOCHONDRIAL"/>
    <property type="match status" value="1"/>
</dbReference>
<dbReference type="NCBIfam" id="TIGR00163">
    <property type="entry name" value="PS_decarb"/>
    <property type="match status" value="1"/>
</dbReference>
<evidence type="ECO:0000256" key="3">
    <source>
        <dbReference type="ARBA" id="ARBA00012243"/>
    </source>
</evidence>
<evidence type="ECO:0000313" key="13">
    <source>
        <dbReference type="Proteomes" id="UP000039865"/>
    </source>
</evidence>
<dbReference type="FunCoup" id="A0A078A5Y6">
    <property type="interactions" value="143"/>
</dbReference>
<dbReference type="EMBL" id="CCKQ01006026">
    <property type="protein sequence ID" value="CDW77311.1"/>
    <property type="molecule type" value="Genomic_DNA"/>
</dbReference>
<evidence type="ECO:0000256" key="7">
    <source>
        <dbReference type="ARBA" id="ARBA00023209"/>
    </source>
</evidence>
<evidence type="ECO:0000313" key="12">
    <source>
        <dbReference type="EMBL" id="CDW77311.1"/>
    </source>
</evidence>
<keyword evidence="5" id="KW-0210">Decarboxylase</keyword>
<dbReference type="OrthoDB" id="4330at2759"/>
<evidence type="ECO:0000256" key="1">
    <source>
        <dbReference type="ARBA" id="ARBA00001928"/>
    </source>
</evidence>
<comment type="cofactor">
    <cofactor evidence="1">
        <name>pyruvate</name>
        <dbReference type="ChEBI" id="CHEBI:15361"/>
    </cofactor>
</comment>
<dbReference type="OMA" id="HSPASWV"/>
<dbReference type="InterPro" id="IPR003817">
    <property type="entry name" value="PS_Dcarbxylase"/>
</dbReference>
<protein>
    <recommendedName>
        <fullName evidence="3">phosphatidylserine decarboxylase</fullName>
        <ecNumber evidence="3">4.1.1.65</ecNumber>
    </recommendedName>
</protein>
<dbReference type="Proteomes" id="UP000039865">
    <property type="component" value="Unassembled WGS sequence"/>
</dbReference>
<evidence type="ECO:0000256" key="8">
    <source>
        <dbReference type="ARBA" id="ARBA00023239"/>
    </source>
</evidence>
<dbReference type="Pfam" id="PF02666">
    <property type="entry name" value="PS_Dcarbxylase"/>
    <property type="match status" value="1"/>
</dbReference>
<evidence type="ECO:0000256" key="11">
    <source>
        <dbReference type="ARBA" id="ARBA00024326"/>
    </source>
</evidence>
<gene>
    <name evidence="12" type="primary">Contig8406.g8963</name>
    <name evidence="12" type="ORF">STYLEM_6271</name>
</gene>
<reference evidence="12 13" key="1">
    <citation type="submission" date="2014-06" db="EMBL/GenBank/DDBJ databases">
        <authorList>
            <person name="Swart Estienne"/>
        </authorList>
    </citation>
    <scope>NUCLEOTIDE SEQUENCE [LARGE SCALE GENOMIC DNA]</scope>
    <source>
        <strain evidence="12 13">130c</strain>
    </source>
</reference>
<name>A0A078A5Y6_STYLE</name>
<dbReference type="GO" id="GO:0004609">
    <property type="term" value="F:phosphatidylserine decarboxylase activity"/>
    <property type="evidence" value="ECO:0007669"/>
    <property type="project" value="UniProtKB-EC"/>
</dbReference>
<keyword evidence="10" id="KW-0670">Pyruvate</keyword>
<dbReference type="GO" id="GO:0006646">
    <property type="term" value="P:phosphatidylethanolamine biosynthetic process"/>
    <property type="evidence" value="ECO:0007669"/>
    <property type="project" value="UniProtKB-UniPathway"/>
</dbReference>
<dbReference type="PANTHER" id="PTHR10067">
    <property type="entry name" value="PHOSPHATIDYLSERINE DECARBOXYLASE"/>
    <property type="match status" value="1"/>
</dbReference>
<dbReference type="AlphaFoldDB" id="A0A078A5Y6"/>
<comment type="pathway">
    <text evidence="2">Lipid metabolism.</text>
</comment>
<dbReference type="UniPathway" id="UPA00558"/>